<evidence type="ECO:0000313" key="1">
    <source>
        <dbReference type="EMBL" id="KAI8549445.1"/>
    </source>
</evidence>
<name>A0ACC0N8C4_RHOML</name>
<comment type="caution">
    <text evidence="1">The sequence shown here is derived from an EMBL/GenBank/DDBJ whole genome shotgun (WGS) entry which is preliminary data.</text>
</comment>
<reference evidence="1" key="1">
    <citation type="submission" date="2022-02" db="EMBL/GenBank/DDBJ databases">
        <title>Plant Genome Project.</title>
        <authorList>
            <person name="Zhang R.-G."/>
        </authorList>
    </citation>
    <scope>NUCLEOTIDE SEQUENCE</scope>
    <source>
        <strain evidence="1">AT1</strain>
    </source>
</reference>
<evidence type="ECO:0000313" key="2">
    <source>
        <dbReference type="Proteomes" id="UP001062846"/>
    </source>
</evidence>
<accession>A0ACC0N8C4</accession>
<sequence length="70" mass="7489">MHFEQAVGDDALIPFPGELYSGDEFRYKRDQVGAALARGCLKLRSDPASGCFFAAAGGCGDEFGLPIRYG</sequence>
<protein>
    <submittedName>
        <fullName evidence="1">Uncharacterized protein</fullName>
    </submittedName>
</protein>
<dbReference type="EMBL" id="CM046393">
    <property type="protein sequence ID" value="KAI8549445.1"/>
    <property type="molecule type" value="Genomic_DNA"/>
</dbReference>
<proteinExistence type="predicted"/>
<dbReference type="Proteomes" id="UP001062846">
    <property type="component" value="Chromosome 6"/>
</dbReference>
<keyword evidence="2" id="KW-1185">Reference proteome</keyword>
<organism evidence="1 2">
    <name type="scientific">Rhododendron molle</name>
    <name type="common">Chinese azalea</name>
    <name type="synonym">Azalea mollis</name>
    <dbReference type="NCBI Taxonomy" id="49168"/>
    <lineage>
        <taxon>Eukaryota</taxon>
        <taxon>Viridiplantae</taxon>
        <taxon>Streptophyta</taxon>
        <taxon>Embryophyta</taxon>
        <taxon>Tracheophyta</taxon>
        <taxon>Spermatophyta</taxon>
        <taxon>Magnoliopsida</taxon>
        <taxon>eudicotyledons</taxon>
        <taxon>Gunneridae</taxon>
        <taxon>Pentapetalae</taxon>
        <taxon>asterids</taxon>
        <taxon>Ericales</taxon>
        <taxon>Ericaceae</taxon>
        <taxon>Ericoideae</taxon>
        <taxon>Rhodoreae</taxon>
        <taxon>Rhododendron</taxon>
    </lineage>
</organism>
<gene>
    <name evidence="1" type="ORF">RHMOL_Rhmol06G0025100</name>
</gene>